<dbReference type="AlphaFoldDB" id="A0A446BEQ8"/>
<keyword evidence="2" id="KW-0472">Membrane</keyword>
<feature type="transmembrane region" description="Helical" evidence="2">
    <location>
        <begin position="698"/>
        <end position="716"/>
    </location>
</feature>
<evidence type="ECO:0000256" key="2">
    <source>
        <dbReference type="SAM" id="Phobius"/>
    </source>
</evidence>
<dbReference type="EMBL" id="OUUZ01000008">
    <property type="protein sequence ID" value="SPQ20949.1"/>
    <property type="molecule type" value="Genomic_DNA"/>
</dbReference>
<evidence type="ECO:0000256" key="1">
    <source>
        <dbReference type="SAM" id="MobiDB-lite"/>
    </source>
</evidence>
<name>A0A446BEQ8_9PEZI</name>
<feature type="region of interest" description="Disordered" evidence="1">
    <location>
        <begin position="178"/>
        <end position="212"/>
    </location>
</feature>
<gene>
    <name evidence="3" type="ORF">TT172_LOCUS3368</name>
</gene>
<proteinExistence type="predicted"/>
<feature type="transmembrane region" description="Helical" evidence="2">
    <location>
        <begin position="431"/>
        <end position="453"/>
    </location>
</feature>
<feature type="compositionally biased region" description="Low complexity" evidence="1">
    <location>
        <begin position="181"/>
        <end position="193"/>
    </location>
</feature>
<keyword evidence="2" id="KW-0812">Transmembrane</keyword>
<sequence>MEPYNSLKLAAREQAADDLAAGLGAAPPPRLPPPLGLGQRRAPLRLARQRLPAGFLIFIVSNAAAEAEADADADDVVPLVVVVTPGVVEVDEVEVEERRELVVARRRRVGTRKVLLAVLLLPEAVAAAKASLLLPLEAVEEALRLRLMRSMMVVLPTAGLLRRGLRFSLLLLDDCGREGAPVSPSSSSDEPSSVAGMSDDEKLSGSSSKLDRDSRISPIVDGFLPSLARRGLAWREAPAGCGWLLGMTVAFDPAAAEASESWLSVPAGAGGGAKMKSMSSSLPRSSMVRRNAWLRGFSATLLMRSSANRARCILANWRRFMRRRASPPSSESDRSSQLPARLRRSMPVVTSWNSLSTSFSAMARSWSLRGVSFRLGYWDNAERGDSDLRMEGSQLPLVSLVSLGLVIDNLLDRLVIVVIVAVFPVGAAKPGIFILGLLGLLLDHLAGLALLLVKRGLALLLLERSLLHGGKRVVGHGAEPELVRLVILHRLVFPIRDGSEAAAGRGGDDVGLAPQLAGPPHQRRVVLPSLGVGLGPANGECIDGRDGGFDEALAERGVVAETSVLSRLDEVGCLRQVLPLPEEGVEAVHLGLRELDLDALGLGLLRLPCRRLAVEDHVLRSFLGGLREVGVGEGRDIKGAVPIWLSSMVPAKICVSPRPAGPETGSPGMKVFVADRRTDVGTLGDSALRVDGDFGKQFKLDLLLLVLLLILLLIAIVPPQRILPALPSRLFFLSAFAASRSRSMISSASRLALATMSSTACSSRSRSSAVGTYTPRARSISR</sequence>
<organism evidence="3 4">
    <name type="scientific">Thermothielavioides terrestris</name>
    <dbReference type="NCBI Taxonomy" id="2587410"/>
    <lineage>
        <taxon>Eukaryota</taxon>
        <taxon>Fungi</taxon>
        <taxon>Dikarya</taxon>
        <taxon>Ascomycota</taxon>
        <taxon>Pezizomycotina</taxon>
        <taxon>Sordariomycetes</taxon>
        <taxon>Sordariomycetidae</taxon>
        <taxon>Sordariales</taxon>
        <taxon>Chaetomiaceae</taxon>
        <taxon>Thermothielavioides</taxon>
    </lineage>
</organism>
<reference evidence="3 4" key="1">
    <citation type="submission" date="2018-04" db="EMBL/GenBank/DDBJ databases">
        <authorList>
            <person name="Huttner S."/>
            <person name="Dainat J."/>
        </authorList>
    </citation>
    <scope>NUCLEOTIDE SEQUENCE [LARGE SCALE GENOMIC DNA]</scope>
</reference>
<evidence type="ECO:0000313" key="3">
    <source>
        <dbReference type="EMBL" id="SPQ20949.1"/>
    </source>
</evidence>
<protein>
    <submittedName>
        <fullName evidence="3">E0d0e794-b5a3-4315-8161-1652399a7cbb</fullName>
    </submittedName>
</protein>
<accession>A0A446BEQ8</accession>
<feature type="compositionally biased region" description="Basic and acidic residues" evidence="1">
    <location>
        <begin position="199"/>
        <end position="212"/>
    </location>
</feature>
<evidence type="ECO:0000313" key="4">
    <source>
        <dbReference type="Proteomes" id="UP000289323"/>
    </source>
</evidence>
<keyword evidence="2" id="KW-1133">Transmembrane helix</keyword>
<dbReference type="Proteomes" id="UP000289323">
    <property type="component" value="Unassembled WGS sequence"/>
</dbReference>